<feature type="compositionally biased region" description="Basic residues" evidence="1">
    <location>
        <begin position="307"/>
        <end position="322"/>
    </location>
</feature>
<evidence type="ECO:0000313" key="3">
    <source>
        <dbReference type="Proteomes" id="UP001175227"/>
    </source>
</evidence>
<dbReference type="GO" id="GO:0000500">
    <property type="term" value="C:RNA polymerase I upstream activating factor complex"/>
    <property type="evidence" value="ECO:0007669"/>
    <property type="project" value="InterPro"/>
</dbReference>
<feature type="region of interest" description="Disordered" evidence="1">
    <location>
        <begin position="275"/>
        <end position="408"/>
    </location>
</feature>
<dbReference type="PANTHER" id="PTHR28079:SF1">
    <property type="entry name" value="RNA POLYMERASE I-SPECIFIC TRANSCRIPTION INITIATION FACTOR RRN5"/>
    <property type="match status" value="1"/>
</dbReference>
<feature type="compositionally biased region" description="Basic and acidic residues" evidence="1">
    <location>
        <begin position="375"/>
        <end position="395"/>
    </location>
</feature>
<name>A0AA39PLQ4_9AGAR</name>
<feature type="compositionally biased region" description="Acidic residues" evidence="1">
    <location>
        <begin position="557"/>
        <end position="571"/>
    </location>
</feature>
<feature type="compositionally biased region" description="Basic residues" evidence="1">
    <location>
        <begin position="338"/>
        <end position="353"/>
    </location>
</feature>
<evidence type="ECO:0000313" key="2">
    <source>
        <dbReference type="EMBL" id="KAK0485976.1"/>
    </source>
</evidence>
<protein>
    <submittedName>
        <fullName evidence="2">Uncharacterized protein</fullName>
    </submittedName>
</protein>
<comment type="caution">
    <text evidence="2">The sequence shown here is derived from an EMBL/GenBank/DDBJ whole genome shotgun (WGS) entry which is preliminary data.</text>
</comment>
<dbReference type="EMBL" id="JAUEPR010000004">
    <property type="protein sequence ID" value="KAK0485976.1"/>
    <property type="molecule type" value="Genomic_DNA"/>
</dbReference>
<feature type="region of interest" description="Disordered" evidence="1">
    <location>
        <begin position="551"/>
        <end position="625"/>
    </location>
</feature>
<gene>
    <name evidence="2" type="ORF">IW261DRAFT_1559415</name>
</gene>
<dbReference type="GO" id="GO:0001181">
    <property type="term" value="F:RNA polymerase I general transcription initiation factor activity"/>
    <property type="evidence" value="ECO:0007669"/>
    <property type="project" value="TreeGrafter"/>
</dbReference>
<dbReference type="GO" id="GO:0042790">
    <property type="term" value="P:nucleolar large rRNA transcription by RNA polymerase I"/>
    <property type="evidence" value="ECO:0007669"/>
    <property type="project" value="InterPro"/>
</dbReference>
<dbReference type="InterPro" id="IPR039601">
    <property type="entry name" value="Rrn5"/>
</dbReference>
<dbReference type="InterPro" id="IPR001005">
    <property type="entry name" value="SANT/Myb"/>
</dbReference>
<accession>A0AA39PLQ4</accession>
<feature type="compositionally biased region" description="Pro residues" evidence="1">
    <location>
        <begin position="289"/>
        <end position="298"/>
    </location>
</feature>
<feature type="compositionally biased region" description="Polar residues" evidence="1">
    <location>
        <begin position="397"/>
        <end position="406"/>
    </location>
</feature>
<reference evidence="2" key="1">
    <citation type="submission" date="2023-06" db="EMBL/GenBank/DDBJ databases">
        <authorList>
            <consortium name="Lawrence Berkeley National Laboratory"/>
            <person name="Ahrendt S."/>
            <person name="Sahu N."/>
            <person name="Indic B."/>
            <person name="Wong-Bajracharya J."/>
            <person name="Merenyi Z."/>
            <person name="Ke H.-M."/>
            <person name="Monk M."/>
            <person name="Kocsube S."/>
            <person name="Drula E."/>
            <person name="Lipzen A."/>
            <person name="Balint B."/>
            <person name="Henrissat B."/>
            <person name="Andreopoulos B."/>
            <person name="Martin F.M."/>
            <person name="Harder C.B."/>
            <person name="Rigling D."/>
            <person name="Ford K.L."/>
            <person name="Foster G.D."/>
            <person name="Pangilinan J."/>
            <person name="Papanicolaou A."/>
            <person name="Barry K."/>
            <person name="LaButti K."/>
            <person name="Viragh M."/>
            <person name="Koriabine M."/>
            <person name="Yan M."/>
            <person name="Riley R."/>
            <person name="Champramary S."/>
            <person name="Plett K.L."/>
            <person name="Tsai I.J."/>
            <person name="Slot J."/>
            <person name="Sipos G."/>
            <person name="Plett J."/>
            <person name="Nagy L.G."/>
            <person name="Grigoriev I.V."/>
        </authorList>
    </citation>
    <scope>NUCLEOTIDE SEQUENCE</scope>
    <source>
        <strain evidence="2">ICMP 16352</strain>
    </source>
</reference>
<organism evidence="2 3">
    <name type="scientific">Armillaria novae-zelandiae</name>
    <dbReference type="NCBI Taxonomy" id="153914"/>
    <lineage>
        <taxon>Eukaryota</taxon>
        <taxon>Fungi</taxon>
        <taxon>Dikarya</taxon>
        <taxon>Basidiomycota</taxon>
        <taxon>Agaricomycotina</taxon>
        <taxon>Agaricomycetes</taxon>
        <taxon>Agaricomycetidae</taxon>
        <taxon>Agaricales</taxon>
        <taxon>Marasmiineae</taxon>
        <taxon>Physalacriaceae</taxon>
        <taxon>Armillaria</taxon>
    </lineage>
</organism>
<dbReference type="GO" id="GO:0000182">
    <property type="term" value="F:rDNA binding"/>
    <property type="evidence" value="ECO:0007669"/>
    <property type="project" value="TreeGrafter"/>
</dbReference>
<keyword evidence="3" id="KW-1185">Reference proteome</keyword>
<evidence type="ECO:0000256" key="1">
    <source>
        <dbReference type="SAM" id="MobiDB-lite"/>
    </source>
</evidence>
<dbReference type="GO" id="GO:0006361">
    <property type="term" value="P:transcription initiation at RNA polymerase I promoter"/>
    <property type="evidence" value="ECO:0007669"/>
    <property type="project" value="TreeGrafter"/>
</dbReference>
<dbReference type="PANTHER" id="PTHR28079">
    <property type="entry name" value="RNA POLYMERASE I-SPECIFIC TRANSCRIPTION INITIATION FACTOR RRN5"/>
    <property type="match status" value="1"/>
</dbReference>
<dbReference type="CDD" id="cd00167">
    <property type="entry name" value="SANT"/>
    <property type="match status" value="1"/>
</dbReference>
<dbReference type="Proteomes" id="UP001175227">
    <property type="component" value="Unassembled WGS sequence"/>
</dbReference>
<sequence>MDDEDHVGDTDNITHNSTLYIDLFRHHLSQLQANADGSEPDYIPQTGYWTPSEKDIFFHALSVYSTLRPDLIAARLAHKSVADVCAYIDLLVSASAKDQSPVSRRDLDISMEVSDDWIQLEEVEGAHLSMDEGSWDAAAQRRTNQELIDQEETRLFGDNTDQCHPLRDEFDSWKNTLEASWAKLDALKCMTPKQLTVLDSILFRDDDIQDSVTIEPSVVTVSLEQSEFAQTVPPTLPETPTAIVVTGQASDLVNGTILDPESTTMVEEQFTATALSSVPLPPSSLTAPSPSPPDPSPTPDLSQLSPKSRRRLQKRLYMRRKRAEVNGGEVVHNIGKLRPGRKQKPMPPKKRKKNPAEQMLSNEHIQFGEENWDDEGARRQLSEKDHAMPTQDRDVSCGSSTQTPGNTRYAVEVDARVPEAEFHHRRASGKTEAAKFKQLLEERGVDATFLRRIDLGLLNVSPLGRLMMMYKSAYEPKDHPPVNTTISADTFRLLHAIIVEFTTNVIHRSIIYREQDNFLKANKKVWKDDKHDILPQHIKYALHMMGMPHLMNLENSPEGDENAGDSGEEGNESTTDSEASFSEAAEKAEEEDDKEEDTDGDSEGSIEWDEQVDSVALPLHRETNPALVRLSSDLDSSSEDMLMSSDTDEELLMEELEEEADLDEQDTWLEEKYQQDLWDMGFRRTE</sequence>
<feature type="compositionally biased region" description="Low complexity" evidence="1">
    <location>
        <begin position="275"/>
        <end position="288"/>
    </location>
</feature>
<dbReference type="AlphaFoldDB" id="A0AA39PLQ4"/>
<feature type="compositionally biased region" description="Acidic residues" evidence="1">
    <location>
        <begin position="588"/>
        <end position="612"/>
    </location>
</feature>
<proteinExistence type="predicted"/>
<feature type="compositionally biased region" description="Low complexity" evidence="1">
    <location>
        <begin position="572"/>
        <end position="583"/>
    </location>
</feature>